<name>A0A9N9XLQ3_PHYSR</name>
<evidence type="ECO:0000313" key="3">
    <source>
        <dbReference type="Proteomes" id="UP001153712"/>
    </source>
</evidence>
<sequence>MESRYYYFAGQTPENTKISERSHALHITSTEMNKIRKQLDRNKIAKEEREREEARKKYLEEGSKDMIKLWVDSLENIRKRKEEEKVRAIEEEKRIRHEKFLETRRELEENQKIFVEKARKQTFLKTANAQLIIRAYQSGEVLKEREKQIELKAKIKKHEDEVEAVEIENVRRIAREHAEEVKRNKDEEKRKRREWGDECRKFLAEKSQREKEEKKQRIEQEDKEWQEGKNEEACIERMKKENSLKMKRTIKADICKQMTYECEARKMAKMEDKELDECLKVFRDAKDRMQCMIKARQAEILEEDMERKVAANKYFMEKKALDALKLAEREEESYQKAAQEKDAIYREREKEIQDLKDKDAKNKIEDMQRFLKKEEQSNKDKADMLRWYKLNNLKNAEAVKMLDDERKAKQREYMKKYSQQLLQQAQDRRDNEKYEKERDEYITKTIAPNDDENFFELADEVMKNAVDKGRSTIPVHKAILEYKKNNLLPYEKQAKDDPARCEDYMEGMKGYTKNFVTKGNRLKMPFRRCKCQQDL</sequence>
<gene>
    <name evidence="2" type="ORF">PHYEVI_LOCUS2839</name>
</gene>
<protein>
    <recommendedName>
        <fullName evidence="4">Trichohyalin-plectin-homology domain-containing protein</fullName>
    </recommendedName>
</protein>
<organism evidence="2 3">
    <name type="scientific">Phyllotreta striolata</name>
    <name type="common">Striped flea beetle</name>
    <name type="synonym">Crioceris striolata</name>
    <dbReference type="NCBI Taxonomy" id="444603"/>
    <lineage>
        <taxon>Eukaryota</taxon>
        <taxon>Metazoa</taxon>
        <taxon>Ecdysozoa</taxon>
        <taxon>Arthropoda</taxon>
        <taxon>Hexapoda</taxon>
        <taxon>Insecta</taxon>
        <taxon>Pterygota</taxon>
        <taxon>Neoptera</taxon>
        <taxon>Endopterygota</taxon>
        <taxon>Coleoptera</taxon>
        <taxon>Polyphaga</taxon>
        <taxon>Cucujiformia</taxon>
        <taxon>Chrysomeloidea</taxon>
        <taxon>Chrysomelidae</taxon>
        <taxon>Galerucinae</taxon>
        <taxon>Alticini</taxon>
        <taxon>Phyllotreta</taxon>
    </lineage>
</organism>
<keyword evidence="1" id="KW-0175">Coiled coil</keyword>
<feature type="coiled-coil region" evidence="1">
    <location>
        <begin position="32"/>
        <end position="110"/>
    </location>
</feature>
<reference evidence="2" key="1">
    <citation type="submission" date="2022-01" db="EMBL/GenBank/DDBJ databases">
        <authorList>
            <person name="King R."/>
        </authorList>
    </citation>
    <scope>NUCLEOTIDE SEQUENCE</scope>
</reference>
<feature type="coiled-coil region" evidence="1">
    <location>
        <begin position="141"/>
        <end position="231"/>
    </location>
</feature>
<feature type="coiled-coil region" evidence="1">
    <location>
        <begin position="327"/>
        <end position="358"/>
    </location>
</feature>
<dbReference type="PANTHER" id="PTHR28663:SF1">
    <property type="entry name" value="CILIA- AND FLAGELLA- ASSOCIATED PROTEIN 210"/>
    <property type="match status" value="1"/>
</dbReference>
<dbReference type="OrthoDB" id="331765at2759"/>
<dbReference type="Proteomes" id="UP001153712">
    <property type="component" value="Chromosome 12"/>
</dbReference>
<proteinExistence type="predicted"/>
<dbReference type="PANTHER" id="PTHR28663">
    <property type="entry name" value="COILED-COIL DOMAIN-CONTAINING PROTEIN 173"/>
    <property type="match status" value="1"/>
</dbReference>
<dbReference type="GO" id="GO:0005879">
    <property type="term" value="C:axonemal microtubule"/>
    <property type="evidence" value="ECO:0007669"/>
    <property type="project" value="TreeGrafter"/>
</dbReference>
<dbReference type="EMBL" id="OU900105">
    <property type="protein sequence ID" value="CAG9856416.1"/>
    <property type="molecule type" value="Genomic_DNA"/>
</dbReference>
<dbReference type="InterPro" id="IPR039986">
    <property type="entry name" value="CFAP210"/>
</dbReference>
<evidence type="ECO:0008006" key="4">
    <source>
        <dbReference type="Google" id="ProtNLM"/>
    </source>
</evidence>
<evidence type="ECO:0000256" key="1">
    <source>
        <dbReference type="SAM" id="Coils"/>
    </source>
</evidence>
<evidence type="ECO:0000313" key="2">
    <source>
        <dbReference type="EMBL" id="CAG9856416.1"/>
    </source>
</evidence>
<accession>A0A9N9XLQ3</accession>
<keyword evidence="3" id="KW-1185">Reference proteome</keyword>
<dbReference type="AlphaFoldDB" id="A0A9N9XLQ3"/>